<name>A0ABN8M2B5_9CNID</name>
<gene>
    <name evidence="13" type="ORF">PEVE_00012401</name>
</gene>
<organism evidence="13 14">
    <name type="scientific">Porites evermanni</name>
    <dbReference type="NCBI Taxonomy" id="104178"/>
    <lineage>
        <taxon>Eukaryota</taxon>
        <taxon>Metazoa</taxon>
        <taxon>Cnidaria</taxon>
        <taxon>Anthozoa</taxon>
        <taxon>Hexacorallia</taxon>
        <taxon>Scleractinia</taxon>
        <taxon>Fungiina</taxon>
        <taxon>Poritidae</taxon>
        <taxon>Porites</taxon>
    </lineage>
</organism>
<feature type="domain" description="G-protein coupled receptors family 1 profile" evidence="12">
    <location>
        <begin position="48"/>
        <end position="302"/>
    </location>
</feature>
<evidence type="ECO:0000256" key="9">
    <source>
        <dbReference type="ARBA" id="ARBA00023224"/>
    </source>
</evidence>
<evidence type="ECO:0000256" key="2">
    <source>
        <dbReference type="ARBA" id="ARBA00022475"/>
    </source>
</evidence>
<keyword evidence="7 10" id="KW-0675">Receptor</keyword>
<keyword evidence="9 10" id="KW-0807">Transducer</keyword>
<evidence type="ECO:0000313" key="14">
    <source>
        <dbReference type="Proteomes" id="UP001159427"/>
    </source>
</evidence>
<keyword evidence="4 11" id="KW-1133">Transmembrane helix</keyword>
<evidence type="ECO:0000256" key="1">
    <source>
        <dbReference type="ARBA" id="ARBA00004651"/>
    </source>
</evidence>
<dbReference type="Pfam" id="PF00001">
    <property type="entry name" value="7tm_1"/>
    <property type="match status" value="1"/>
</dbReference>
<dbReference type="PANTHER" id="PTHR24246">
    <property type="entry name" value="OLFACTORY RECEPTOR AND ADENOSINE RECEPTOR"/>
    <property type="match status" value="1"/>
</dbReference>
<dbReference type="PANTHER" id="PTHR24246:SF27">
    <property type="entry name" value="ADENOSINE RECEPTOR, ISOFORM A"/>
    <property type="match status" value="1"/>
</dbReference>
<evidence type="ECO:0000256" key="5">
    <source>
        <dbReference type="ARBA" id="ARBA00023040"/>
    </source>
</evidence>
<evidence type="ECO:0000256" key="8">
    <source>
        <dbReference type="ARBA" id="ARBA00023180"/>
    </source>
</evidence>
<evidence type="ECO:0000256" key="3">
    <source>
        <dbReference type="ARBA" id="ARBA00022692"/>
    </source>
</evidence>
<dbReference type="Proteomes" id="UP001159427">
    <property type="component" value="Unassembled WGS sequence"/>
</dbReference>
<dbReference type="Gene3D" id="1.20.1070.10">
    <property type="entry name" value="Rhodopsin 7-helix transmembrane proteins"/>
    <property type="match status" value="1"/>
</dbReference>
<feature type="transmembrane region" description="Helical" evidence="11">
    <location>
        <begin position="285"/>
        <end position="305"/>
    </location>
</feature>
<comment type="caution">
    <text evidence="13">The sequence shown here is derived from an EMBL/GenBank/DDBJ whole genome shotgun (WGS) entry which is preliminary data.</text>
</comment>
<evidence type="ECO:0000256" key="4">
    <source>
        <dbReference type="ARBA" id="ARBA00022989"/>
    </source>
</evidence>
<evidence type="ECO:0000256" key="7">
    <source>
        <dbReference type="ARBA" id="ARBA00023170"/>
    </source>
</evidence>
<dbReference type="SUPFAM" id="SSF81321">
    <property type="entry name" value="Family A G protein-coupled receptor-like"/>
    <property type="match status" value="1"/>
</dbReference>
<comment type="subcellular location">
    <subcellularLocation>
        <location evidence="1">Cell membrane</location>
        <topology evidence="1">Multi-pass membrane protein</topology>
    </subcellularLocation>
</comment>
<proteinExistence type="inferred from homology"/>
<dbReference type="CDD" id="cd00637">
    <property type="entry name" value="7tm_classA_rhodopsin-like"/>
    <property type="match status" value="1"/>
</dbReference>
<sequence>MTQINCTQTAATVNGSSENATASGDTFDSDSIVILSCLALLAIPIIVINFGVMFLVSKKKTLRTPANICLASLACSDLLTGLCVIPLVIICTLFKEIPWPCLSMEFINRMLSISAILHLLVIALERYVVIVCLVRLDNLLSCKRYVAIVSAVWFIPLCASLIQLSWLDWEDGVPVLNGVSQAEIIYDLVCFVGFLCLPLLIIAISYSRVFSVLHRHTKDINKQASLFVSDSKSPKYKLKEKRATIIYTCMIVVYVVAWFPYFLLVLSKDLGAGKMVVKIPLWVEYAFMFTRFSSPLVNPLLYTFFKQDFQRVIGAIRRGGIVVKVKFTSASSPIISTKQLRISRLRHSSNTADLG</sequence>
<feature type="transmembrane region" description="Helical" evidence="11">
    <location>
        <begin position="68"/>
        <end position="90"/>
    </location>
</feature>
<keyword evidence="5 10" id="KW-0297">G-protein coupled receptor</keyword>
<dbReference type="EMBL" id="CALNXI010000191">
    <property type="protein sequence ID" value="CAH3021673.1"/>
    <property type="molecule type" value="Genomic_DNA"/>
</dbReference>
<feature type="transmembrane region" description="Helical" evidence="11">
    <location>
        <begin position="184"/>
        <end position="206"/>
    </location>
</feature>
<accession>A0ABN8M2B5</accession>
<evidence type="ECO:0000313" key="13">
    <source>
        <dbReference type="EMBL" id="CAH3021673.1"/>
    </source>
</evidence>
<keyword evidence="14" id="KW-1185">Reference proteome</keyword>
<keyword evidence="3 10" id="KW-0812">Transmembrane</keyword>
<evidence type="ECO:0000259" key="12">
    <source>
        <dbReference type="PROSITE" id="PS50262"/>
    </source>
</evidence>
<comment type="similarity">
    <text evidence="10">Belongs to the G-protein coupled receptor 1 family.</text>
</comment>
<evidence type="ECO:0000256" key="10">
    <source>
        <dbReference type="RuleBase" id="RU000688"/>
    </source>
</evidence>
<keyword evidence="6 11" id="KW-0472">Membrane</keyword>
<dbReference type="InterPro" id="IPR000276">
    <property type="entry name" value="GPCR_Rhodpsn"/>
</dbReference>
<evidence type="ECO:0000256" key="11">
    <source>
        <dbReference type="SAM" id="Phobius"/>
    </source>
</evidence>
<dbReference type="PROSITE" id="PS00237">
    <property type="entry name" value="G_PROTEIN_RECEP_F1_1"/>
    <property type="match status" value="1"/>
</dbReference>
<protein>
    <recommendedName>
        <fullName evidence="12">G-protein coupled receptors family 1 profile domain-containing protein</fullName>
    </recommendedName>
</protein>
<dbReference type="PROSITE" id="PS50262">
    <property type="entry name" value="G_PROTEIN_RECEP_F1_2"/>
    <property type="match status" value="1"/>
</dbReference>
<dbReference type="InterPro" id="IPR017452">
    <property type="entry name" value="GPCR_Rhodpsn_7TM"/>
</dbReference>
<feature type="transmembrane region" description="Helical" evidence="11">
    <location>
        <begin position="110"/>
        <end position="133"/>
    </location>
</feature>
<feature type="transmembrane region" description="Helical" evidence="11">
    <location>
        <begin position="145"/>
        <end position="164"/>
    </location>
</feature>
<evidence type="ECO:0000256" key="6">
    <source>
        <dbReference type="ARBA" id="ARBA00023136"/>
    </source>
</evidence>
<keyword evidence="2" id="KW-1003">Cell membrane</keyword>
<keyword evidence="8" id="KW-0325">Glycoprotein</keyword>
<dbReference type="PRINTS" id="PR00237">
    <property type="entry name" value="GPCRRHODOPSN"/>
</dbReference>
<feature type="transmembrane region" description="Helical" evidence="11">
    <location>
        <begin position="245"/>
        <end position="265"/>
    </location>
</feature>
<reference evidence="13 14" key="1">
    <citation type="submission" date="2022-05" db="EMBL/GenBank/DDBJ databases">
        <authorList>
            <consortium name="Genoscope - CEA"/>
            <person name="William W."/>
        </authorList>
    </citation>
    <scope>NUCLEOTIDE SEQUENCE [LARGE SCALE GENOMIC DNA]</scope>
</reference>
<feature type="transmembrane region" description="Helical" evidence="11">
    <location>
        <begin position="32"/>
        <end position="56"/>
    </location>
</feature>